<keyword evidence="2" id="KW-1185">Reference proteome</keyword>
<proteinExistence type="predicted"/>
<protein>
    <submittedName>
        <fullName evidence="1">DUF1269 domain-containing protein</fullName>
    </submittedName>
</protein>
<dbReference type="AlphaFoldDB" id="A0A6C1B2I2"/>
<dbReference type="InterPro" id="IPR009200">
    <property type="entry name" value="DUF1269_membrane"/>
</dbReference>
<organism evidence="1 2">
    <name type="scientific">Nitrogeniibacter mangrovi</name>
    <dbReference type="NCBI Taxonomy" id="2016596"/>
    <lineage>
        <taxon>Bacteria</taxon>
        <taxon>Pseudomonadati</taxon>
        <taxon>Pseudomonadota</taxon>
        <taxon>Betaproteobacteria</taxon>
        <taxon>Rhodocyclales</taxon>
        <taxon>Zoogloeaceae</taxon>
        <taxon>Nitrogeniibacter</taxon>
    </lineage>
</organism>
<reference evidence="1 2" key="1">
    <citation type="submission" date="2020-02" db="EMBL/GenBank/DDBJ databases">
        <title>Nitrogenibacter mangrovi gen. nov., sp. nov. isolated from mangrove sediment, a denitrifying betaproteobacterium.</title>
        <authorList>
            <person name="Liao H."/>
            <person name="Tian Y."/>
        </authorList>
    </citation>
    <scope>NUCLEOTIDE SEQUENCE [LARGE SCALE GENOMIC DNA]</scope>
    <source>
        <strain evidence="1 2">M9-3-2</strain>
    </source>
</reference>
<dbReference type="RefSeq" id="WP_173763583.1">
    <property type="nucleotide sequence ID" value="NZ_CP048836.1"/>
</dbReference>
<name>A0A6C1B2I2_9RHOO</name>
<dbReference type="Proteomes" id="UP000501991">
    <property type="component" value="Chromosome"/>
</dbReference>
<evidence type="ECO:0000313" key="1">
    <source>
        <dbReference type="EMBL" id="QID16414.1"/>
    </source>
</evidence>
<sequence length="163" mass="17623">MYELLVIGYDTLPQAEAARTDLLALSNRYLVDVADAVVATREPGQPIRIEHLVDLWPVGLSGRAIWGTLAAVLQRHPLCGGPAGAPERLHEFGLEDAFMSRVARLLEQRGGALLVLARRSGVGHVLDCLHRSGEAVLCSDIHRPQALEMDDPAGLGRHRSLAA</sequence>
<gene>
    <name evidence="1" type="ORF">G3580_01485</name>
</gene>
<dbReference type="EMBL" id="CP048836">
    <property type="protein sequence ID" value="QID16414.1"/>
    <property type="molecule type" value="Genomic_DNA"/>
</dbReference>
<dbReference type="Pfam" id="PF06897">
    <property type="entry name" value="DUF1269"/>
    <property type="match status" value="1"/>
</dbReference>
<dbReference type="KEGG" id="azq:G3580_01485"/>
<evidence type="ECO:0000313" key="2">
    <source>
        <dbReference type="Proteomes" id="UP000501991"/>
    </source>
</evidence>
<accession>A0A6C1B2I2</accession>